<dbReference type="PANTHER" id="PTHR46038:SF38">
    <property type="entry name" value="GLYCOSYLTRANSFERASE-RELATED"/>
    <property type="match status" value="1"/>
</dbReference>
<protein>
    <recommendedName>
        <fullName evidence="2">Nucleotide-diphospho-sugar transferase domain-containing protein</fullName>
    </recommendedName>
</protein>
<dbReference type="Pfam" id="PF03407">
    <property type="entry name" value="Nucleotid_trans"/>
    <property type="match status" value="1"/>
</dbReference>
<sequence length="398" mass="45130">MAGELDHNNRDGIIGEHTRSCYSLGHFISRLRSLEISAAAACLLVIGLCCLLLSVISLYSSSISPWFLPPPPGSFSPATPPNPEDTKMQQQREISEDPELIKVLNRAKMTTTAVGEGRLPPSEMVILTTINRAWAEPGSLLDLFLESFWNGDGTKELLRHLVIVSLDHKAHQYCQAVHPHCYALTTPGVNFTGNAATSKSEEYMRVVWLRTEFYTSVLNLGIDFLFTDADIVWLRNPFPHLHEQVDFQAACDYYSGDDSDLRHIINTGFIFVRSNDRTRRFYKFWYDSRDRFPGVKEQDVLNSIKFEPFLNDIGLQIKLLDTDHFGGICQPIKDLKVGCTMHAICCIGLESKIQALTVILQDWKRFSSAPAESRLNLSTSFAWKPHRTGCWYVYARYL</sequence>
<feature type="transmembrane region" description="Helical" evidence="1">
    <location>
        <begin position="36"/>
        <end position="59"/>
    </location>
</feature>
<evidence type="ECO:0000256" key="1">
    <source>
        <dbReference type="SAM" id="Phobius"/>
    </source>
</evidence>
<accession>A0AAV2FNQ5</accession>
<dbReference type="InterPro" id="IPR005069">
    <property type="entry name" value="Nucl-diP-sugar_transferase"/>
</dbReference>
<proteinExistence type="predicted"/>
<dbReference type="PANTHER" id="PTHR46038">
    <property type="entry name" value="EXPRESSED PROTEIN-RELATED"/>
    <property type="match status" value="1"/>
</dbReference>
<keyword evidence="1" id="KW-0472">Membrane</keyword>
<keyword evidence="4" id="KW-1185">Reference proteome</keyword>
<dbReference type="AlphaFoldDB" id="A0AAV2FNQ5"/>
<evidence type="ECO:0000313" key="4">
    <source>
        <dbReference type="Proteomes" id="UP001497516"/>
    </source>
</evidence>
<feature type="domain" description="Nucleotide-diphospho-sugar transferase" evidence="2">
    <location>
        <begin position="157"/>
        <end position="356"/>
    </location>
</feature>
<keyword evidence="1" id="KW-1133">Transmembrane helix</keyword>
<organism evidence="3 4">
    <name type="scientific">Linum trigynum</name>
    <dbReference type="NCBI Taxonomy" id="586398"/>
    <lineage>
        <taxon>Eukaryota</taxon>
        <taxon>Viridiplantae</taxon>
        <taxon>Streptophyta</taxon>
        <taxon>Embryophyta</taxon>
        <taxon>Tracheophyta</taxon>
        <taxon>Spermatophyta</taxon>
        <taxon>Magnoliopsida</taxon>
        <taxon>eudicotyledons</taxon>
        <taxon>Gunneridae</taxon>
        <taxon>Pentapetalae</taxon>
        <taxon>rosids</taxon>
        <taxon>fabids</taxon>
        <taxon>Malpighiales</taxon>
        <taxon>Linaceae</taxon>
        <taxon>Linum</taxon>
    </lineage>
</organism>
<name>A0AAV2FNQ5_9ROSI</name>
<evidence type="ECO:0000313" key="3">
    <source>
        <dbReference type="EMBL" id="CAL1399974.1"/>
    </source>
</evidence>
<dbReference type="InterPro" id="IPR044821">
    <property type="entry name" value="At1g28695/At4g15970-like"/>
</dbReference>
<evidence type="ECO:0000259" key="2">
    <source>
        <dbReference type="Pfam" id="PF03407"/>
    </source>
</evidence>
<gene>
    <name evidence="3" type="ORF">LTRI10_LOCUS40131</name>
</gene>
<dbReference type="EMBL" id="OZ034820">
    <property type="protein sequence ID" value="CAL1399974.1"/>
    <property type="molecule type" value="Genomic_DNA"/>
</dbReference>
<reference evidence="3 4" key="1">
    <citation type="submission" date="2024-04" db="EMBL/GenBank/DDBJ databases">
        <authorList>
            <person name="Fracassetti M."/>
        </authorList>
    </citation>
    <scope>NUCLEOTIDE SEQUENCE [LARGE SCALE GENOMIC DNA]</scope>
</reference>
<keyword evidence="1" id="KW-0812">Transmembrane</keyword>
<dbReference type="Proteomes" id="UP001497516">
    <property type="component" value="Chromosome 7"/>
</dbReference>